<feature type="region of interest" description="Disordered" evidence="1">
    <location>
        <begin position="46"/>
        <end position="72"/>
    </location>
</feature>
<name>A0A699VV55_TANCI</name>
<feature type="non-terminal residue" evidence="2">
    <location>
        <position position="1"/>
    </location>
</feature>
<evidence type="ECO:0000256" key="1">
    <source>
        <dbReference type="SAM" id="MobiDB-lite"/>
    </source>
</evidence>
<gene>
    <name evidence="2" type="ORF">Tci_909165</name>
</gene>
<feature type="non-terminal residue" evidence="2">
    <location>
        <position position="161"/>
    </location>
</feature>
<feature type="region of interest" description="Disordered" evidence="1">
    <location>
        <begin position="101"/>
        <end position="123"/>
    </location>
</feature>
<feature type="compositionally biased region" description="Low complexity" evidence="1">
    <location>
        <begin position="101"/>
        <end position="118"/>
    </location>
</feature>
<reference evidence="2" key="1">
    <citation type="journal article" date="2019" name="Sci. Rep.">
        <title>Draft genome of Tanacetum cinerariifolium, the natural source of mosquito coil.</title>
        <authorList>
            <person name="Yamashiro T."/>
            <person name="Shiraishi A."/>
            <person name="Satake H."/>
            <person name="Nakayama K."/>
        </authorList>
    </citation>
    <scope>NUCLEOTIDE SEQUENCE</scope>
</reference>
<dbReference type="AlphaFoldDB" id="A0A699VV55"/>
<organism evidence="2">
    <name type="scientific">Tanacetum cinerariifolium</name>
    <name type="common">Dalmatian daisy</name>
    <name type="synonym">Chrysanthemum cinerariifolium</name>
    <dbReference type="NCBI Taxonomy" id="118510"/>
    <lineage>
        <taxon>Eukaryota</taxon>
        <taxon>Viridiplantae</taxon>
        <taxon>Streptophyta</taxon>
        <taxon>Embryophyta</taxon>
        <taxon>Tracheophyta</taxon>
        <taxon>Spermatophyta</taxon>
        <taxon>Magnoliopsida</taxon>
        <taxon>eudicotyledons</taxon>
        <taxon>Gunneridae</taxon>
        <taxon>Pentapetalae</taxon>
        <taxon>asterids</taxon>
        <taxon>campanulids</taxon>
        <taxon>Asterales</taxon>
        <taxon>Asteraceae</taxon>
        <taxon>Asteroideae</taxon>
        <taxon>Anthemideae</taxon>
        <taxon>Anthemidinae</taxon>
        <taxon>Tanacetum</taxon>
    </lineage>
</organism>
<accession>A0A699VV55</accession>
<protein>
    <submittedName>
        <fullName evidence="2">Uncharacterized protein</fullName>
    </submittedName>
</protein>
<proteinExistence type="predicted"/>
<dbReference type="EMBL" id="BKCJ011482328">
    <property type="protein sequence ID" value="GFD37196.1"/>
    <property type="molecule type" value="Genomic_DNA"/>
</dbReference>
<feature type="compositionally biased region" description="Polar residues" evidence="1">
    <location>
        <begin position="46"/>
        <end position="56"/>
    </location>
</feature>
<sequence>WVSCSSSFIHKNFHATKPDLVFNTAPTAVETDHLAFNVQISPTKPVQDLSHTTRPSAPTIEDWLSDSNTESEPKAPQFVLSFAQSSEHVKSPRHFVQLIETTIPATTPSPASPKSNSSGKRRNRKACFVCKSVDHLIKYCDFHTKKMAQPTQRNYAHRGHH</sequence>
<evidence type="ECO:0000313" key="2">
    <source>
        <dbReference type="EMBL" id="GFD37196.1"/>
    </source>
</evidence>
<comment type="caution">
    <text evidence="2">The sequence shown here is derived from an EMBL/GenBank/DDBJ whole genome shotgun (WGS) entry which is preliminary data.</text>
</comment>